<name>A0ABM4A2Q3_ZIZJJ</name>
<evidence type="ECO:0000313" key="3">
    <source>
        <dbReference type="RefSeq" id="XP_060671018.1"/>
    </source>
</evidence>
<dbReference type="Gene3D" id="3.30.420.10">
    <property type="entry name" value="Ribonuclease H-like superfamily/Ribonuclease H"/>
    <property type="match status" value="1"/>
</dbReference>
<dbReference type="InterPro" id="IPR036397">
    <property type="entry name" value="RNaseH_sf"/>
</dbReference>
<dbReference type="RefSeq" id="XP_060671018.1">
    <property type="nucleotide sequence ID" value="XM_060815035.1"/>
</dbReference>
<dbReference type="Pfam" id="PF13456">
    <property type="entry name" value="RVT_3"/>
    <property type="match status" value="1"/>
</dbReference>
<keyword evidence="2" id="KW-1185">Reference proteome</keyword>
<feature type="domain" description="RNase H type-1" evidence="1">
    <location>
        <begin position="145"/>
        <end position="222"/>
    </location>
</feature>
<proteinExistence type="predicted"/>
<dbReference type="GeneID" id="125422671"/>
<dbReference type="Proteomes" id="UP001652623">
    <property type="component" value="Chromosome 2"/>
</dbReference>
<dbReference type="InterPro" id="IPR002156">
    <property type="entry name" value="RNaseH_domain"/>
</dbReference>
<reference evidence="3" key="1">
    <citation type="submission" date="2025-08" db="UniProtKB">
        <authorList>
            <consortium name="RefSeq"/>
        </authorList>
    </citation>
    <scope>IDENTIFICATION</scope>
    <source>
        <tissue evidence="3">Seedling</tissue>
    </source>
</reference>
<gene>
    <name evidence="3" type="primary">LOC125422671</name>
</gene>
<protein>
    <submittedName>
        <fullName evidence="3">Ribonuclease H protein At1g65750</fullName>
    </submittedName>
</protein>
<accession>A0ABM4A2Q3</accession>
<sequence>MVRKFWWETKPKVSGFLPLKAWNDICKPKDLDNLGFRRFKDMNLALIAKLGWKIASGEDCLWTRMLKAKYLQNEMFFKRTSWVWQGLIKSRKLIRKGSCYRIGDGSSIDFWNDPWIPDLENKTPLAREDVDGPNWRRVFELRDERTELKAIVWASESAIERNWKNLLWSSDSQLVVNSINMKNDPSAWETRYDLIYLRSVFEKRNWLMSWNSRNSNKVADFLPSDFMDLLKNVDKLGRGSSL</sequence>
<evidence type="ECO:0000313" key="2">
    <source>
        <dbReference type="Proteomes" id="UP001652623"/>
    </source>
</evidence>
<evidence type="ECO:0000259" key="1">
    <source>
        <dbReference type="Pfam" id="PF13456"/>
    </source>
</evidence>
<dbReference type="InterPro" id="IPR044730">
    <property type="entry name" value="RNase_H-like_dom_plant"/>
</dbReference>
<dbReference type="CDD" id="cd06222">
    <property type="entry name" value="RNase_H_like"/>
    <property type="match status" value="1"/>
</dbReference>
<organism evidence="2 3">
    <name type="scientific">Ziziphus jujuba</name>
    <name type="common">Chinese jujube</name>
    <name type="synonym">Ziziphus sativa</name>
    <dbReference type="NCBI Taxonomy" id="326968"/>
    <lineage>
        <taxon>Eukaryota</taxon>
        <taxon>Viridiplantae</taxon>
        <taxon>Streptophyta</taxon>
        <taxon>Embryophyta</taxon>
        <taxon>Tracheophyta</taxon>
        <taxon>Spermatophyta</taxon>
        <taxon>Magnoliopsida</taxon>
        <taxon>eudicotyledons</taxon>
        <taxon>Gunneridae</taxon>
        <taxon>Pentapetalae</taxon>
        <taxon>rosids</taxon>
        <taxon>fabids</taxon>
        <taxon>Rosales</taxon>
        <taxon>Rhamnaceae</taxon>
        <taxon>Paliureae</taxon>
        <taxon>Ziziphus</taxon>
    </lineage>
</organism>